<dbReference type="InterPro" id="IPR029068">
    <property type="entry name" value="Glyas_Bleomycin-R_OHBP_Dase"/>
</dbReference>
<evidence type="ECO:0000313" key="3">
    <source>
        <dbReference type="Proteomes" id="UP001059617"/>
    </source>
</evidence>
<reference evidence="2" key="2">
    <citation type="submission" date="2022-09" db="EMBL/GenBank/DDBJ databases">
        <title>Biosynthetic gene clusters of Dactylosporangioum fulvum.</title>
        <authorList>
            <person name="Caradec T."/>
        </authorList>
    </citation>
    <scope>NUCLEOTIDE SEQUENCE</scope>
    <source>
        <strain evidence="2">NRRL B-16292</strain>
    </source>
</reference>
<reference evidence="2" key="1">
    <citation type="submission" date="2021-04" db="EMBL/GenBank/DDBJ databases">
        <authorList>
            <person name="Hartkoorn R.C."/>
            <person name="Beaudoing E."/>
            <person name="Hot D."/>
        </authorList>
    </citation>
    <scope>NUCLEOTIDE SEQUENCE</scope>
    <source>
        <strain evidence="2">NRRL B-16292</strain>
    </source>
</reference>
<dbReference type="InterPro" id="IPR037523">
    <property type="entry name" value="VOC_core"/>
</dbReference>
<keyword evidence="3" id="KW-1185">Reference proteome</keyword>
<dbReference type="Proteomes" id="UP001059617">
    <property type="component" value="Chromosome"/>
</dbReference>
<feature type="domain" description="VOC" evidence="1">
    <location>
        <begin position="4"/>
        <end position="128"/>
    </location>
</feature>
<evidence type="ECO:0000313" key="2">
    <source>
        <dbReference type="EMBL" id="UWP86705.1"/>
    </source>
</evidence>
<protein>
    <submittedName>
        <fullName evidence="2">VOC family protein</fullName>
    </submittedName>
</protein>
<dbReference type="RefSeq" id="WP_259866144.1">
    <property type="nucleotide sequence ID" value="NZ_BAAAST010000054.1"/>
</dbReference>
<dbReference type="InterPro" id="IPR004360">
    <property type="entry name" value="Glyas_Fos-R_dOase_dom"/>
</dbReference>
<dbReference type="PANTHER" id="PTHR35006:SF2">
    <property type="entry name" value="GLYOXALASE FAMILY PROTEIN (AFU_ORTHOLOGUE AFUA_5G14830)"/>
    <property type="match status" value="1"/>
</dbReference>
<organism evidence="2 3">
    <name type="scientific">Dactylosporangium fulvum</name>
    <dbReference type="NCBI Taxonomy" id="53359"/>
    <lineage>
        <taxon>Bacteria</taxon>
        <taxon>Bacillati</taxon>
        <taxon>Actinomycetota</taxon>
        <taxon>Actinomycetes</taxon>
        <taxon>Micromonosporales</taxon>
        <taxon>Micromonosporaceae</taxon>
        <taxon>Dactylosporangium</taxon>
    </lineage>
</organism>
<sequence length="133" mass="13997">MPNRVHHIALTAADLGRSSRFYDAVLAALGYQRHSGLGSPLVYGGDGPDVLVYAVEGADAAPHRHGRPGLQHVAVEVDEPGLVDAVFRAAVAAGGTVVHEPQLYDYMPGYYAVFVEDPDGSRLEVVHIPAGAA</sequence>
<accession>A0ABY5WBE2</accession>
<dbReference type="PANTHER" id="PTHR35006">
    <property type="entry name" value="GLYOXALASE FAMILY PROTEIN (AFU_ORTHOLOGUE AFUA_5G14830)"/>
    <property type="match status" value="1"/>
</dbReference>
<name>A0ABY5WBE2_9ACTN</name>
<dbReference type="SUPFAM" id="SSF54593">
    <property type="entry name" value="Glyoxalase/Bleomycin resistance protein/Dihydroxybiphenyl dioxygenase"/>
    <property type="match status" value="1"/>
</dbReference>
<dbReference type="PROSITE" id="PS51819">
    <property type="entry name" value="VOC"/>
    <property type="match status" value="1"/>
</dbReference>
<gene>
    <name evidence="2" type="ORF">Dfulv_21680</name>
</gene>
<proteinExistence type="predicted"/>
<dbReference type="Gene3D" id="3.10.180.10">
    <property type="entry name" value="2,3-Dihydroxybiphenyl 1,2-Dioxygenase, domain 1"/>
    <property type="match status" value="1"/>
</dbReference>
<evidence type="ECO:0000259" key="1">
    <source>
        <dbReference type="PROSITE" id="PS51819"/>
    </source>
</evidence>
<dbReference type="Pfam" id="PF00903">
    <property type="entry name" value="Glyoxalase"/>
    <property type="match status" value="1"/>
</dbReference>
<dbReference type="EMBL" id="CP073720">
    <property type="protein sequence ID" value="UWP86705.1"/>
    <property type="molecule type" value="Genomic_DNA"/>
</dbReference>